<comment type="caution">
    <text evidence="2">The sequence shown here is derived from an EMBL/GenBank/DDBJ whole genome shotgun (WGS) entry which is preliminary data.</text>
</comment>
<dbReference type="Proteomes" id="UP000027361">
    <property type="component" value="Unassembled WGS sequence"/>
</dbReference>
<organism evidence="2 3">
    <name type="scientific">Tilletiaria anomala (strain ATCC 24038 / CBS 436.72 / UBC 951)</name>
    <dbReference type="NCBI Taxonomy" id="1037660"/>
    <lineage>
        <taxon>Eukaryota</taxon>
        <taxon>Fungi</taxon>
        <taxon>Dikarya</taxon>
        <taxon>Basidiomycota</taxon>
        <taxon>Ustilaginomycotina</taxon>
        <taxon>Exobasidiomycetes</taxon>
        <taxon>Georgefischeriales</taxon>
        <taxon>Tilletiariaceae</taxon>
        <taxon>Tilletiaria</taxon>
    </lineage>
</organism>
<dbReference type="AlphaFoldDB" id="A0A066V640"/>
<proteinExistence type="predicted"/>
<dbReference type="STRING" id="1037660.A0A066V640"/>
<evidence type="ECO:0000256" key="1">
    <source>
        <dbReference type="SAM" id="MobiDB-lite"/>
    </source>
</evidence>
<dbReference type="EMBL" id="JMSN01000146">
    <property type="protein sequence ID" value="KDN37217.1"/>
    <property type="molecule type" value="Genomic_DNA"/>
</dbReference>
<reference evidence="2 3" key="1">
    <citation type="submission" date="2014-05" db="EMBL/GenBank/DDBJ databases">
        <title>Draft genome sequence of a rare smut relative, Tilletiaria anomala UBC 951.</title>
        <authorList>
            <consortium name="DOE Joint Genome Institute"/>
            <person name="Toome M."/>
            <person name="Kuo A."/>
            <person name="Henrissat B."/>
            <person name="Lipzen A."/>
            <person name="Tritt A."/>
            <person name="Yoshinaga Y."/>
            <person name="Zane M."/>
            <person name="Barry K."/>
            <person name="Grigoriev I.V."/>
            <person name="Spatafora J.W."/>
            <person name="Aimea M.C."/>
        </authorList>
    </citation>
    <scope>NUCLEOTIDE SEQUENCE [LARGE SCALE GENOMIC DNA]</scope>
    <source>
        <strain evidence="2 3">UBC 951</strain>
    </source>
</reference>
<feature type="region of interest" description="Disordered" evidence="1">
    <location>
        <begin position="1"/>
        <end position="26"/>
    </location>
</feature>
<feature type="region of interest" description="Disordered" evidence="1">
    <location>
        <begin position="66"/>
        <end position="155"/>
    </location>
</feature>
<gene>
    <name evidence="2" type="ORF">K437DRAFT_43008</name>
</gene>
<dbReference type="RefSeq" id="XP_013240282.1">
    <property type="nucleotide sequence ID" value="XM_013384828.1"/>
</dbReference>
<dbReference type="InParanoid" id="A0A066V640"/>
<dbReference type="GeneID" id="25267471"/>
<evidence type="ECO:0000313" key="2">
    <source>
        <dbReference type="EMBL" id="KDN37217.1"/>
    </source>
</evidence>
<sequence>MPPPRDSSLKRRLSLKAEGLSNPSVGAGMYARRNDAKQAGVGAVNHSASEPSFFADPFSNGVVNHLADASANGDPQATSGLHGTDSVGHPLQAGAPPDASGPFGLHPNEISRQIHSSASYSEASGYEHHPLPGSAHSYVGSPPTSNGHHMASFSGPSGGYAPPQYGAPHMPAHILHRASISGPIMQHGSYGGPTAAAVTTAGLASGAHAGGSITAPPMAGDTAAWAHAHGAPRPHTADGMFGSFGFGANGYAPASTEGSAAAESEVSYARGDHSQHLVSAQPLSTGLVMCRLTVCARLYPYMRSSSTTLLKLVHVRTMG</sequence>
<accession>A0A066V640</accession>
<evidence type="ECO:0000313" key="3">
    <source>
        <dbReference type="Proteomes" id="UP000027361"/>
    </source>
</evidence>
<feature type="compositionally biased region" description="Low complexity" evidence="1">
    <location>
        <begin position="115"/>
        <end position="124"/>
    </location>
</feature>
<protein>
    <submittedName>
        <fullName evidence="2">Uncharacterized protein</fullName>
    </submittedName>
</protein>
<dbReference type="HOGENOM" id="CLU_872048_0_0_1"/>
<name>A0A066V640_TILAU</name>
<keyword evidence="3" id="KW-1185">Reference proteome</keyword>